<dbReference type="PROSITE" id="PS00198">
    <property type="entry name" value="4FE4S_FER_1"/>
    <property type="match status" value="1"/>
</dbReference>
<evidence type="ECO:0000256" key="1">
    <source>
        <dbReference type="ARBA" id="ARBA00001965"/>
    </source>
</evidence>
<keyword evidence="5" id="KW-0408">Iron</keyword>
<dbReference type="InterPro" id="IPR003251">
    <property type="entry name" value="Rr_diiron-bd_dom"/>
</dbReference>
<dbReference type="Pfam" id="PF02256">
    <property type="entry name" value="Fe_hyd_SSU"/>
    <property type="match status" value="1"/>
</dbReference>
<keyword evidence="6" id="KW-0411">Iron-sulfur</keyword>
<dbReference type="SUPFAM" id="SSF54862">
    <property type="entry name" value="4Fe-4S ferredoxins"/>
    <property type="match status" value="1"/>
</dbReference>
<evidence type="ECO:0000256" key="6">
    <source>
        <dbReference type="ARBA" id="ARBA00023014"/>
    </source>
</evidence>
<keyword evidence="11" id="KW-1185">Reference proteome</keyword>
<evidence type="ECO:0000256" key="5">
    <source>
        <dbReference type="ARBA" id="ARBA00023004"/>
    </source>
</evidence>
<evidence type="ECO:0000256" key="4">
    <source>
        <dbReference type="ARBA" id="ARBA00022982"/>
    </source>
</evidence>
<protein>
    <submittedName>
        <fullName evidence="10">Iron hydrogenase small subunit</fullName>
    </submittedName>
</protein>
<dbReference type="Pfam" id="PF02915">
    <property type="entry name" value="Rubrerythrin"/>
    <property type="match status" value="1"/>
</dbReference>
<evidence type="ECO:0000259" key="7">
    <source>
        <dbReference type="PROSITE" id="PS50903"/>
    </source>
</evidence>
<dbReference type="InterPro" id="IPR048574">
    <property type="entry name" value="RUBY_RBDX"/>
</dbReference>
<dbReference type="Pfam" id="PF00037">
    <property type="entry name" value="Fer4"/>
    <property type="match status" value="1"/>
</dbReference>
<dbReference type="InterPro" id="IPR050340">
    <property type="entry name" value="Cytosolic_Fe-S_CAF"/>
</dbReference>
<dbReference type="InterPro" id="IPR024934">
    <property type="entry name" value="Rubredoxin-like_dom"/>
</dbReference>
<dbReference type="Gene3D" id="3.40.950.10">
    <property type="entry name" value="Fe-only Hydrogenase (Larger Subunit), Chain L, domain 3"/>
    <property type="match status" value="1"/>
</dbReference>
<dbReference type="CDD" id="cd00729">
    <property type="entry name" value="rubredoxin_SM"/>
    <property type="match status" value="1"/>
</dbReference>
<dbReference type="InterPro" id="IPR017896">
    <property type="entry name" value="4Fe4S_Fe-S-bd"/>
</dbReference>
<dbReference type="EMBL" id="JACOOU010000025">
    <property type="protein sequence ID" value="MBC5675970.1"/>
    <property type="molecule type" value="Genomic_DNA"/>
</dbReference>
<proteinExistence type="predicted"/>
<dbReference type="NCBIfam" id="TIGR02512">
    <property type="entry name" value="FeFe_hydrog_A"/>
    <property type="match status" value="1"/>
</dbReference>
<dbReference type="RefSeq" id="WP_033139544.1">
    <property type="nucleotide sequence ID" value="NZ_JACOOU010000025.1"/>
</dbReference>
<dbReference type="Gene3D" id="1.20.1260.10">
    <property type="match status" value="1"/>
</dbReference>
<dbReference type="Proteomes" id="UP000654573">
    <property type="component" value="Unassembled WGS sequence"/>
</dbReference>
<keyword evidence="4" id="KW-0249">Electron transport</keyword>
<dbReference type="PROSITE" id="PS50903">
    <property type="entry name" value="RUBREDOXIN_LIKE"/>
    <property type="match status" value="2"/>
</dbReference>
<dbReference type="PROSITE" id="PS51379">
    <property type="entry name" value="4FE4S_FER_2"/>
    <property type="match status" value="2"/>
</dbReference>
<feature type="domain" description="4Fe-4S ferredoxin-type" evidence="9">
    <location>
        <begin position="48"/>
        <end position="77"/>
    </location>
</feature>
<dbReference type="InterPro" id="IPR052364">
    <property type="entry name" value="Rubrerythrin"/>
</dbReference>
<dbReference type="Gene3D" id="2.20.28.10">
    <property type="match status" value="2"/>
</dbReference>
<dbReference type="InterPro" id="IPR017900">
    <property type="entry name" value="4Fe4S_Fe_S_CS"/>
</dbReference>
<comment type="caution">
    <text evidence="10">The sequence shown here is derived from an EMBL/GenBank/DDBJ whole genome shotgun (WGS) entry which is preliminary data.</text>
</comment>
<feature type="domain" description="Ferritin-like diiron" evidence="8">
    <location>
        <begin position="504"/>
        <end position="634"/>
    </location>
</feature>
<gene>
    <name evidence="10" type="ORF">H8S76_27575</name>
</gene>
<dbReference type="PROSITE" id="PS50905">
    <property type="entry name" value="FERRITIN_LIKE"/>
    <property type="match status" value="1"/>
</dbReference>
<dbReference type="NCBIfam" id="NF045767">
    <property type="entry name" value="RuberyRbr"/>
    <property type="match status" value="1"/>
</dbReference>
<evidence type="ECO:0000313" key="11">
    <source>
        <dbReference type="Proteomes" id="UP000654573"/>
    </source>
</evidence>
<dbReference type="PANTHER" id="PTHR11615">
    <property type="entry name" value="NITRATE, FORMATE, IRON DEHYDROGENASE"/>
    <property type="match status" value="1"/>
</dbReference>
<dbReference type="InterPro" id="IPR009078">
    <property type="entry name" value="Ferritin-like_SF"/>
</dbReference>
<accession>A0ABR7FMY1</accession>
<dbReference type="InterPro" id="IPR009040">
    <property type="entry name" value="Ferritin-like_diiron"/>
</dbReference>
<feature type="domain" description="Rubredoxin-like" evidence="7">
    <location>
        <begin position="459"/>
        <end position="494"/>
    </location>
</feature>
<dbReference type="SMART" id="SM00902">
    <property type="entry name" value="Fe_hyd_SSU"/>
    <property type="match status" value="1"/>
</dbReference>
<reference evidence="10 11" key="1">
    <citation type="submission" date="2020-08" db="EMBL/GenBank/DDBJ databases">
        <title>Genome public.</title>
        <authorList>
            <person name="Liu C."/>
            <person name="Sun Q."/>
        </authorList>
    </citation>
    <scope>NUCLEOTIDE SEQUENCE [LARGE SCALE GENOMIC DNA]</scope>
    <source>
        <strain evidence="10 11">NSJ-34</strain>
    </source>
</reference>
<dbReference type="Gene3D" id="3.30.70.20">
    <property type="match status" value="1"/>
</dbReference>
<dbReference type="InterPro" id="IPR036991">
    <property type="entry name" value="Fe_hydrogenase_ssu_sf"/>
</dbReference>
<keyword evidence="2" id="KW-0813">Transport</keyword>
<dbReference type="SUPFAM" id="SSF53920">
    <property type="entry name" value="Fe-only hydrogenase"/>
    <property type="match status" value="1"/>
</dbReference>
<feature type="domain" description="4Fe-4S ferredoxin-type" evidence="9">
    <location>
        <begin position="17"/>
        <end position="45"/>
    </location>
</feature>
<dbReference type="InterPro" id="IPR012347">
    <property type="entry name" value="Ferritin-like"/>
</dbReference>
<dbReference type="Pfam" id="PF21349">
    <property type="entry name" value="RUBY_RBDX"/>
    <property type="match status" value="2"/>
</dbReference>
<comment type="cofactor">
    <cofactor evidence="1">
        <name>Fe(3+)</name>
        <dbReference type="ChEBI" id="CHEBI:29034"/>
    </cofactor>
</comment>
<keyword evidence="3" id="KW-0479">Metal-binding</keyword>
<name>A0ABR7FMY1_9FIRM</name>
<dbReference type="Pfam" id="PF02906">
    <property type="entry name" value="Fe_hyd_lg_C"/>
    <property type="match status" value="1"/>
</dbReference>
<sequence>MNHLPKSVRVPIEPDNPSIMRDESLCIKCGQCKIICTDYIGVHDTYELEDTNNRAVCINCGQCANVCPVSSITEKYEYQDVRNAIADPDKIVIFNTSPSVRIALGEEFDLSGGSFVQGKMIALLRKLGGDYVLDTNFAADLTIMEEASELIERVTKKTAPLPQFTSCCPSWVKYAETYHPDILAHISSSKSPIGMQGPTVKTYFAKKMGLDPAKIVNVAVTPCTAKKFEIRRGEMNAASKYLDIEDMRDMDYVITTRELAKWAKEENIDFASLKDSDYDSFMGEASGAGVIFGNTGGVMEAALRTAHQFITGNPAPADFYNLKPVRGMESVKEAEVTIGPLKLKAVVIFGTKAATEFIRKWRSSGQTYHFIEVMTCPGGCIGGGGQPKGTLLKGDELRKERIAGLYKRDDEMKLRNSHDNAEIQQLYREFYGQPLSRLAEEMLHTNYIDRSKDLGGKTMEKYRCKICGYIHEGPLTEGFTCPVCKQPATAFEKIEEKQASSENPYAGTKTEKNLMEAFAGESQARNKYTYFANIASQEGYDQLSEIFLKTARNEQEHARIWYQELGHLGHTAQNLLAAAEGENYEWTDMYDRMAKDAEEEGFPELAERFRRVGAIEKSHEERYRALLKNVEMQQVFEKGEETMWECRICGHLVMGKKAPEVCPVCKYSQSYFEVRKENY</sequence>
<dbReference type="InterPro" id="IPR009016">
    <property type="entry name" value="Fe_hydrogenase"/>
</dbReference>
<evidence type="ECO:0000256" key="3">
    <source>
        <dbReference type="ARBA" id="ARBA00022723"/>
    </source>
</evidence>
<dbReference type="Gene3D" id="3.40.50.1780">
    <property type="match status" value="1"/>
</dbReference>
<feature type="domain" description="Rubredoxin-like" evidence="7">
    <location>
        <begin position="641"/>
        <end position="675"/>
    </location>
</feature>
<evidence type="ECO:0000313" key="10">
    <source>
        <dbReference type="EMBL" id="MBC5675970.1"/>
    </source>
</evidence>
<dbReference type="InterPro" id="IPR003149">
    <property type="entry name" value="Fe_hydrogenase_ssu"/>
</dbReference>
<dbReference type="Gene3D" id="4.10.260.20">
    <property type="entry name" value="Iron hydrogenase, small subunit"/>
    <property type="match status" value="1"/>
</dbReference>
<evidence type="ECO:0000259" key="8">
    <source>
        <dbReference type="PROSITE" id="PS50905"/>
    </source>
</evidence>
<dbReference type="CDD" id="cd01041">
    <property type="entry name" value="Rubrerythrin"/>
    <property type="match status" value="1"/>
</dbReference>
<dbReference type="InterPro" id="IPR004108">
    <property type="entry name" value="Fe_hydrogenase_lsu_C"/>
</dbReference>
<organism evidence="10 11">
    <name type="scientific">Blautia celeris</name>
    <dbReference type="NCBI Taxonomy" id="2763026"/>
    <lineage>
        <taxon>Bacteria</taxon>
        <taxon>Bacillati</taxon>
        <taxon>Bacillota</taxon>
        <taxon>Clostridia</taxon>
        <taxon>Lachnospirales</taxon>
        <taxon>Lachnospiraceae</taxon>
        <taxon>Blautia</taxon>
    </lineage>
</organism>
<dbReference type="InterPro" id="IPR013352">
    <property type="entry name" value="Fe_hydrogenase_subset"/>
</dbReference>
<dbReference type="SUPFAM" id="SSF57802">
    <property type="entry name" value="Rubredoxin-like"/>
    <property type="match status" value="2"/>
</dbReference>
<evidence type="ECO:0000256" key="2">
    <source>
        <dbReference type="ARBA" id="ARBA00022448"/>
    </source>
</evidence>
<evidence type="ECO:0000259" key="9">
    <source>
        <dbReference type="PROSITE" id="PS51379"/>
    </source>
</evidence>
<dbReference type="SUPFAM" id="SSF47240">
    <property type="entry name" value="Ferritin-like"/>
    <property type="match status" value="1"/>
</dbReference>